<feature type="domain" description="SWIM-type" evidence="3">
    <location>
        <begin position="55"/>
        <end position="91"/>
    </location>
</feature>
<feature type="region of interest" description="Disordered" evidence="2">
    <location>
        <begin position="109"/>
        <end position="135"/>
    </location>
</feature>
<evidence type="ECO:0000259" key="3">
    <source>
        <dbReference type="PROSITE" id="PS50966"/>
    </source>
</evidence>
<proteinExistence type="predicted"/>
<sequence>MNHLTEAYVDSLALNSSAIKNGKDLVKKNSFPQLCQSEDGTIIFGECKGSGKDPYQCSVDVIKEGNPVFRCTCPSRQFPCKHNLGLMYAFTSGKTFTIAPIPQDIADKREKAEKREEKQKEATATDAPAPKRKPNKSALIKKITAQLEGISIAEKLILQLVTSGLGSLDKKALQTAEEQAKQLGNYFIPGIQSALREFILLFRSEQARENVYPVSIEQLTTLHTLLKKSKEYLTSRLENPDLPIDTATTLEEWIGHAWQIAELRELSRVRNDIELLQLSFRSYSNSARGEFIDEGYWAELPSSQIHITRTYRPFRAAKYIREEDSVFQVVHAKELAVYPGELNTRVRFEDATYREAGAEDFQNIQQFASKSYPDVIKQVKNLIKNPLSDKHPVVLLHYAEIKQTETCYILLDEQGKQLPLANISYLQESTTSLLSMLAKPHLANQVMLVMFEHNWANNRLEAQPLSIIAANEVIRLLY</sequence>
<evidence type="ECO:0000313" key="5">
    <source>
        <dbReference type="Proteomes" id="UP000653578"/>
    </source>
</evidence>
<keyword evidence="1" id="KW-0862">Zinc</keyword>
<comment type="caution">
    <text evidence="4">The sequence shown here is derived from an EMBL/GenBank/DDBJ whole genome shotgun (WGS) entry which is preliminary data.</text>
</comment>
<protein>
    <submittedName>
        <fullName evidence="4">SWIM zinc finger family protein</fullName>
    </submittedName>
</protein>
<dbReference type="Proteomes" id="UP000653578">
    <property type="component" value="Unassembled WGS sequence"/>
</dbReference>
<keyword evidence="1" id="KW-0863">Zinc-finger</keyword>
<name>A0ABX1XMC3_9BACL</name>
<dbReference type="RefSeq" id="WP_171636864.1">
    <property type="nucleotide sequence ID" value="NZ_WHNY01000082.1"/>
</dbReference>
<evidence type="ECO:0000256" key="1">
    <source>
        <dbReference type="PROSITE-ProRule" id="PRU00325"/>
    </source>
</evidence>
<keyword evidence="5" id="KW-1185">Reference proteome</keyword>
<gene>
    <name evidence="4" type="ORF">GC096_33845</name>
</gene>
<keyword evidence="1" id="KW-0479">Metal-binding</keyword>
<organism evidence="4 5">
    <name type="scientific">Paenibacillus plantarum</name>
    <dbReference type="NCBI Taxonomy" id="2654975"/>
    <lineage>
        <taxon>Bacteria</taxon>
        <taxon>Bacillati</taxon>
        <taxon>Bacillota</taxon>
        <taxon>Bacilli</taxon>
        <taxon>Bacillales</taxon>
        <taxon>Paenibacillaceae</taxon>
        <taxon>Paenibacillus</taxon>
    </lineage>
</organism>
<dbReference type="InterPro" id="IPR007527">
    <property type="entry name" value="Znf_SWIM"/>
</dbReference>
<reference evidence="4 5" key="1">
    <citation type="submission" date="2019-10" db="EMBL/GenBank/DDBJ databases">
        <title>Description of Paenibacillus humi sp. nov.</title>
        <authorList>
            <person name="Carlier A."/>
            <person name="Qi S."/>
        </authorList>
    </citation>
    <scope>NUCLEOTIDE SEQUENCE [LARGE SCALE GENOMIC DNA]</scope>
    <source>
        <strain evidence="4 5">LMG 31461</strain>
    </source>
</reference>
<evidence type="ECO:0000256" key="2">
    <source>
        <dbReference type="SAM" id="MobiDB-lite"/>
    </source>
</evidence>
<dbReference type="EMBL" id="WHNY01000082">
    <property type="protein sequence ID" value="NOU69005.1"/>
    <property type="molecule type" value="Genomic_DNA"/>
</dbReference>
<feature type="compositionally biased region" description="Basic and acidic residues" evidence="2">
    <location>
        <begin position="109"/>
        <end position="123"/>
    </location>
</feature>
<accession>A0ABX1XMC3</accession>
<dbReference type="PROSITE" id="PS50966">
    <property type="entry name" value="ZF_SWIM"/>
    <property type="match status" value="1"/>
</dbReference>
<evidence type="ECO:0000313" key="4">
    <source>
        <dbReference type="EMBL" id="NOU69005.1"/>
    </source>
</evidence>